<evidence type="ECO:0000259" key="1">
    <source>
        <dbReference type="Pfam" id="PF08241"/>
    </source>
</evidence>
<dbReference type="InterPro" id="IPR013216">
    <property type="entry name" value="Methyltransf_11"/>
</dbReference>
<dbReference type="GO" id="GO:0032259">
    <property type="term" value="P:methylation"/>
    <property type="evidence" value="ECO:0007669"/>
    <property type="project" value="UniProtKB-KW"/>
</dbReference>
<evidence type="ECO:0000313" key="2">
    <source>
        <dbReference type="EMBL" id="MBT2189149.1"/>
    </source>
</evidence>
<protein>
    <submittedName>
        <fullName evidence="2">Class I SAM-dependent methyltransferase</fullName>
    </submittedName>
</protein>
<dbReference type="Pfam" id="PF08241">
    <property type="entry name" value="Methyltransf_11"/>
    <property type="match status" value="1"/>
</dbReference>
<keyword evidence="2" id="KW-0489">Methyltransferase</keyword>
<evidence type="ECO:0000313" key="3">
    <source>
        <dbReference type="Proteomes" id="UP001138757"/>
    </source>
</evidence>
<reference evidence="2" key="1">
    <citation type="submission" date="2021-05" db="EMBL/GenBank/DDBJ databases">
        <title>Genome of Sphingobium sp. strain.</title>
        <authorList>
            <person name="Fan R."/>
        </authorList>
    </citation>
    <scope>NUCLEOTIDE SEQUENCE</scope>
    <source>
        <strain evidence="2">H33</strain>
    </source>
</reference>
<gene>
    <name evidence="2" type="ORF">KK488_19545</name>
</gene>
<comment type="caution">
    <text evidence="2">The sequence shown here is derived from an EMBL/GenBank/DDBJ whole genome shotgun (WGS) entry which is preliminary data.</text>
</comment>
<keyword evidence="3" id="KW-1185">Reference proteome</keyword>
<dbReference type="Gene3D" id="3.40.50.150">
    <property type="entry name" value="Vaccinia Virus protein VP39"/>
    <property type="match status" value="1"/>
</dbReference>
<name>A0A9X1ITE6_9SPHN</name>
<organism evidence="2 3">
    <name type="scientific">Sphingobium nicotianae</name>
    <dbReference type="NCBI Taxonomy" id="2782607"/>
    <lineage>
        <taxon>Bacteria</taxon>
        <taxon>Pseudomonadati</taxon>
        <taxon>Pseudomonadota</taxon>
        <taxon>Alphaproteobacteria</taxon>
        <taxon>Sphingomonadales</taxon>
        <taxon>Sphingomonadaceae</taxon>
        <taxon>Sphingobium</taxon>
    </lineage>
</organism>
<dbReference type="RefSeq" id="WP_214625404.1">
    <property type="nucleotide sequence ID" value="NZ_JAHGAW010000015.1"/>
</dbReference>
<dbReference type="InterPro" id="IPR029063">
    <property type="entry name" value="SAM-dependent_MTases_sf"/>
</dbReference>
<feature type="domain" description="Methyltransferase type 11" evidence="1">
    <location>
        <begin position="72"/>
        <end position="166"/>
    </location>
</feature>
<proteinExistence type="predicted"/>
<dbReference type="CDD" id="cd02440">
    <property type="entry name" value="AdoMet_MTases"/>
    <property type="match status" value="1"/>
</dbReference>
<keyword evidence="2" id="KW-0808">Transferase</keyword>
<dbReference type="EMBL" id="JAHGAW010000015">
    <property type="protein sequence ID" value="MBT2189149.1"/>
    <property type="molecule type" value="Genomic_DNA"/>
</dbReference>
<accession>A0A9X1ITE6</accession>
<dbReference type="GO" id="GO:0008757">
    <property type="term" value="F:S-adenosylmethionine-dependent methyltransferase activity"/>
    <property type="evidence" value="ECO:0007669"/>
    <property type="project" value="InterPro"/>
</dbReference>
<dbReference type="AlphaFoldDB" id="A0A9X1ITE6"/>
<dbReference type="Proteomes" id="UP001138757">
    <property type="component" value="Unassembled WGS sequence"/>
</dbReference>
<sequence>MAEANTDAVTDVRAINRAGWNRRVAEGDMWSIPVSPEEIARAREGDWSVVLTPKKFVPRSWFGEIAGKDLLGLASGGGQQCPLFAAAGARVTSFDASDAQLGRDAEVAAREGLHIQTVQGYMDDLSVFPDESFDLIFHPVSNCFAPEVVPVWRECARVLRPGGALLAGLCNPLNYIFDMDAQERGEMIVRHKLPYADTDLPPAEVERLIARDHTLEFSHTLETQIGGQLAAGLMLTDLFEDGDSDPPRASAAYFQPFLATRAIRPIA</sequence>
<dbReference type="SUPFAM" id="SSF53335">
    <property type="entry name" value="S-adenosyl-L-methionine-dependent methyltransferases"/>
    <property type="match status" value="1"/>
</dbReference>